<dbReference type="STRING" id="106004.A0A1Y2FY23"/>
<accession>A0A1Y2FY23</accession>
<evidence type="ECO:0000313" key="3">
    <source>
        <dbReference type="EMBL" id="ORY88977.1"/>
    </source>
</evidence>
<dbReference type="Proteomes" id="UP000193467">
    <property type="component" value="Unassembled WGS sequence"/>
</dbReference>
<name>A0A1Y2FY23_9BASI</name>
<gene>
    <name evidence="3" type="ORF">BCR35DRAFT_300734</name>
</gene>
<organism evidence="3 4">
    <name type="scientific">Leucosporidium creatinivorum</name>
    <dbReference type="NCBI Taxonomy" id="106004"/>
    <lineage>
        <taxon>Eukaryota</taxon>
        <taxon>Fungi</taxon>
        <taxon>Dikarya</taxon>
        <taxon>Basidiomycota</taxon>
        <taxon>Pucciniomycotina</taxon>
        <taxon>Microbotryomycetes</taxon>
        <taxon>Leucosporidiales</taxon>
        <taxon>Leucosporidium</taxon>
    </lineage>
</organism>
<dbReference type="InterPro" id="IPR008984">
    <property type="entry name" value="SMAD_FHA_dom_sf"/>
</dbReference>
<reference evidence="3 4" key="1">
    <citation type="submission" date="2016-07" db="EMBL/GenBank/DDBJ databases">
        <title>Pervasive Adenine N6-methylation of Active Genes in Fungi.</title>
        <authorList>
            <consortium name="DOE Joint Genome Institute"/>
            <person name="Mondo S.J."/>
            <person name="Dannebaum R.O."/>
            <person name="Kuo R.C."/>
            <person name="Labutti K."/>
            <person name="Haridas S."/>
            <person name="Kuo A."/>
            <person name="Salamov A."/>
            <person name="Ahrendt S.R."/>
            <person name="Lipzen A."/>
            <person name="Sullivan W."/>
            <person name="Andreopoulos W.B."/>
            <person name="Clum A."/>
            <person name="Lindquist E."/>
            <person name="Daum C."/>
            <person name="Ramamoorthy G.K."/>
            <person name="Gryganskyi A."/>
            <person name="Culley D."/>
            <person name="Magnuson J.K."/>
            <person name="James T.Y."/>
            <person name="O'Malley M.A."/>
            <person name="Stajich J.E."/>
            <person name="Spatafora J.W."/>
            <person name="Visel A."/>
            <person name="Grigoriev I.V."/>
        </authorList>
    </citation>
    <scope>NUCLEOTIDE SEQUENCE [LARGE SCALE GENOMIC DNA]</scope>
    <source>
        <strain evidence="3 4">62-1032</strain>
    </source>
</reference>
<dbReference type="PROSITE" id="PS50006">
    <property type="entry name" value="FHA_DOMAIN"/>
    <property type="match status" value="1"/>
</dbReference>
<dbReference type="PANTHER" id="PTHR23106:SF24">
    <property type="entry name" value="ANGIOGENIC FACTOR WITH G PATCH AND FHA DOMAINS 1"/>
    <property type="match status" value="1"/>
</dbReference>
<dbReference type="InterPro" id="IPR000253">
    <property type="entry name" value="FHA_dom"/>
</dbReference>
<evidence type="ECO:0000313" key="4">
    <source>
        <dbReference type="Proteomes" id="UP000193467"/>
    </source>
</evidence>
<proteinExistence type="predicted"/>
<feature type="domain" description="FHA" evidence="2">
    <location>
        <begin position="114"/>
        <end position="174"/>
    </location>
</feature>
<dbReference type="AlphaFoldDB" id="A0A1Y2FY23"/>
<dbReference type="InParanoid" id="A0A1Y2FY23"/>
<evidence type="ECO:0000256" key="1">
    <source>
        <dbReference type="SAM" id="MobiDB-lite"/>
    </source>
</evidence>
<feature type="region of interest" description="Disordered" evidence="1">
    <location>
        <begin position="29"/>
        <end position="60"/>
    </location>
</feature>
<dbReference type="EMBL" id="MCGR01000007">
    <property type="protein sequence ID" value="ORY88977.1"/>
    <property type="molecule type" value="Genomic_DNA"/>
</dbReference>
<keyword evidence="4" id="KW-1185">Reference proteome</keyword>
<feature type="compositionally biased region" description="Low complexity" evidence="1">
    <location>
        <begin position="38"/>
        <end position="54"/>
    </location>
</feature>
<feature type="compositionally biased region" description="Basic and acidic residues" evidence="1">
    <location>
        <begin position="255"/>
        <end position="272"/>
    </location>
</feature>
<dbReference type="OrthoDB" id="21470at2759"/>
<dbReference type="Gene3D" id="2.60.200.20">
    <property type="match status" value="1"/>
</dbReference>
<protein>
    <recommendedName>
        <fullName evidence="2">FHA domain-containing protein</fullName>
    </recommendedName>
</protein>
<feature type="region of interest" description="Disordered" evidence="1">
    <location>
        <begin position="235"/>
        <end position="434"/>
    </location>
</feature>
<dbReference type="PANTHER" id="PTHR23106">
    <property type="entry name" value="ANGIOGENIC FACTOR WITH G PATCH AND FHA DOMAINS 1"/>
    <property type="match status" value="1"/>
</dbReference>
<feature type="compositionally biased region" description="Low complexity" evidence="1">
    <location>
        <begin position="285"/>
        <end position="297"/>
    </location>
</feature>
<sequence length="447" mass="47097">MSASSSSAWLWDSTYLLYYNPKTQIYASPQPDGSWKYSDPPSSSTASTSRQPTSYSDIDEGTTLPEEQVWPDEEEPALQDLHAKTPLLRLVLAGPSSLISPPQAIALIDPAEPVSLGRDKSYTPRIRLKELPVSKSHATVCWIEEAVRDGRSEGYWGVVDNGSTHGTFLGSPELGKGKEKRLSESKVASSPHELKHLDTLRVGSTIFNAHIHPSLACSACSVATDSSNLIPLLPTEPVSAPKEAAPDAYVTKTKAQKEQERRDKMRGLKEQFLKPASAKAGPFDSTATTNNAASSSTKPGFIDRAAARRSRTGAAAKPPPTSSSSAAASSSPFFAVPGSRNAPDYSSTPSAPPSDPFGATSKGAVLLSKLGGGGSASSSISTPQGGLGTLIQPKSLAGGSREERPGLGSRPLSVVGGGGEASALGAGEKRGWREDVREANRKRFREM</sequence>
<dbReference type="Pfam" id="PF00498">
    <property type="entry name" value="FHA"/>
    <property type="match status" value="1"/>
</dbReference>
<evidence type="ECO:0000259" key="2">
    <source>
        <dbReference type="PROSITE" id="PS50006"/>
    </source>
</evidence>
<dbReference type="InterPro" id="IPR053027">
    <property type="entry name" value="AGGF1"/>
</dbReference>
<feature type="compositionally biased region" description="Low complexity" evidence="1">
    <location>
        <begin position="312"/>
        <end position="335"/>
    </location>
</feature>
<comment type="caution">
    <text evidence="3">The sequence shown here is derived from an EMBL/GenBank/DDBJ whole genome shotgun (WGS) entry which is preliminary data.</text>
</comment>
<dbReference type="SUPFAM" id="SSF49879">
    <property type="entry name" value="SMAD/FHA domain"/>
    <property type="match status" value="1"/>
</dbReference>